<accession>A0A9X3BM39</accession>
<keyword evidence="2" id="KW-1185">Reference proteome</keyword>
<protein>
    <recommendedName>
        <fullName evidence="3">DUF4352 domain-containing protein</fullName>
    </recommendedName>
</protein>
<name>A0A9X3BM39_9MYCO</name>
<reference evidence="1" key="2">
    <citation type="journal article" date="2022" name="BMC Genomics">
        <title>Comparative genome analysis of mycobacteria focusing on tRNA and non-coding RNA.</title>
        <authorList>
            <person name="Behra P.R.K."/>
            <person name="Pettersson B.M.F."/>
            <person name="Ramesh M."/>
            <person name="Das S."/>
            <person name="Dasgupta S."/>
            <person name="Kirsebom L.A."/>
        </authorList>
    </citation>
    <scope>NUCLEOTIDE SEQUENCE</scope>
    <source>
        <strain evidence="1">DSM 44615</strain>
    </source>
</reference>
<evidence type="ECO:0000313" key="2">
    <source>
        <dbReference type="Proteomes" id="UP001140293"/>
    </source>
</evidence>
<dbReference type="AlphaFoldDB" id="A0A9X3BM39"/>
<comment type="caution">
    <text evidence="1">The sequence shown here is derived from an EMBL/GenBank/DDBJ whole genome shotgun (WGS) entry which is preliminary data.</text>
</comment>
<dbReference type="EMBL" id="JACKSJ010000062">
    <property type="protein sequence ID" value="MCV7170039.1"/>
    <property type="molecule type" value="Genomic_DNA"/>
</dbReference>
<proteinExistence type="predicted"/>
<reference evidence="1" key="1">
    <citation type="submission" date="2020-07" db="EMBL/GenBank/DDBJ databases">
        <authorList>
            <person name="Pettersson B.M.F."/>
            <person name="Behra P.R.K."/>
            <person name="Ramesh M."/>
            <person name="Das S."/>
            <person name="Dasgupta S."/>
            <person name="Kirsebom L.A."/>
        </authorList>
    </citation>
    <scope>NUCLEOTIDE SEQUENCE</scope>
    <source>
        <strain evidence="1">DSM 44615</strain>
    </source>
</reference>
<sequence>MAHRRSEAVAGWFRGSPATRIGGPVAAALLGVSGLFGGLDHVPLAERVDVVNPGSEVTVQPFALTWKRAVAVDEIAGVLRPLTAGHHLMVVLLDARNLSGRSVRSLLLLPLSRAESFRDRNVVVLDDRLAPRTATLYDADTDTVVNVLSPGLTYRLAIVWEFGGAVPDRLPLGLAELTLRGGSVSPDVLEWEDPDEAATVTLPVVDGTTEPA</sequence>
<evidence type="ECO:0000313" key="1">
    <source>
        <dbReference type="EMBL" id="MCV7170039.1"/>
    </source>
</evidence>
<evidence type="ECO:0008006" key="3">
    <source>
        <dbReference type="Google" id="ProtNLM"/>
    </source>
</evidence>
<organism evidence="1 2">
    <name type="scientific">[Mycobacterium] manitobense</name>
    <dbReference type="NCBI Taxonomy" id="190147"/>
    <lineage>
        <taxon>Bacteria</taxon>
        <taxon>Bacillati</taxon>
        <taxon>Actinomycetota</taxon>
        <taxon>Actinomycetes</taxon>
        <taxon>Mycobacteriales</taxon>
        <taxon>Mycobacteriaceae</taxon>
        <taxon>Mycolicibacterium</taxon>
    </lineage>
</organism>
<dbReference type="Proteomes" id="UP001140293">
    <property type="component" value="Unassembled WGS sequence"/>
</dbReference>
<dbReference type="RefSeq" id="WP_264012209.1">
    <property type="nucleotide sequence ID" value="NZ_JACKSJ010000062.1"/>
</dbReference>
<gene>
    <name evidence="1" type="ORF">H7I41_08905</name>
</gene>